<reference evidence="3" key="1">
    <citation type="journal article" date="2019" name="Int. J. Syst. Evol. Microbiol.">
        <title>The Global Catalogue of Microorganisms (GCM) 10K type strain sequencing project: providing services to taxonomists for standard genome sequencing and annotation.</title>
        <authorList>
            <consortium name="The Broad Institute Genomics Platform"/>
            <consortium name="The Broad Institute Genome Sequencing Center for Infectious Disease"/>
            <person name="Wu L."/>
            <person name="Ma J."/>
        </authorList>
    </citation>
    <scope>NUCLEOTIDE SEQUENCE [LARGE SCALE GENOMIC DNA]</scope>
    <source>
        <strain evidence="3">JCM 14370</strain>
    </source>
</reference>
<dbReference type="Proteomes" id="UP000632222">
    <property type="component" value="Unassembled WGS sequence"/>
</dbReference>
<protein>
    <submittedName>
        <fullName evidence="2">Uncharacterized protein</fullName>
    </submittedName>
</protein>
<evidence type="ECO:0000313" key="2">
    <source>
        <dbReference type="EMBL" id="GGJ57387.1"/>
    </source>
</evidence>
<gene>
    <name evidence="2" type="ORF">GCM10008938_49300</name>
</gene>
<comment type="caution">
    <text evidence="2">The sequence shown here is derived from an EMBL/GenBank/DDBJ whole genome shotgun (WGS) entry which is preliminary data.</text>
</comment>
<evidence type="ECO:0000256" key="1">
    <source>
        <dbReference type="SAM" id="SignalP"/>
    </source>
</evidence>
<evidence type="ECO:0000313" key="3">
    <source>
        <dbReference type="Proteomes" id="UP000632222"/>
    </source>
</evidence>
<dbReference type="EMBL" id="BMOD01000038">
    <property type="protein sequence ID" value="GGJ57387.1"/>
    <property type="molecule type" value="Genomic_DNA"/>
</dbReference>
<organism evidence="2 3">
    <name type="scientific">Deinococcus roseus</name>
    <dbReference type="NCBI Taxonomy" id="392414"/>
    <lineage>
        <taxon>Bacteria</taxon>
        <taxon>Thermotogati</taxon>
        <taxon>Deinococcota</taxon>
        <taxon>Deinococci</taxon>
        <taxon>Deinococcales</taxon>
        <taxon>Deinococcaceae</taxon>
        <taxon>Deinococcus</taxon>
    </lineage>
</organism>
<feature type="chain" id="PRO_5047478447" evidence="1">
    <location>
        <begin position="22"/>
        <end position="39"/>
    </location>
</feature>
<proteinExistence type="predicted"/>
<feature type="signal peptide" evidence="1">
    <location>
        <begin position="1"/>
        <end position="21"/>
    </location>
</feature>
<keyword evidence="1" id="KW-0732">Signal</keyword>
<sequence length="39" mass="4022">MKKKIAVLAVVLFGMASLAQAAPQIQPQPDGVKVSSVSL</sequence>
<accession>A0ABQ2DGQ6</accession>
<name>A0ABQ2DGQ6_9DEIO</name>
<keyword evidence="3" id="KW-1185">Reference proteome</keyword>